<dbReference type="Gene3D" id="3.30.2400.10">
    <property type="entry name" value="Major capsid protein gp5"/>
    <property type="match status" value="1"/>
</dbReference>
<dbReference type="InterPro" id="IPR054612">
    <property type="entry name" value="Phage_capsid-like_C"/>
</dbReference>
<evidence type="ECO:0000256" key="1">
    <source>
        <dbReference type="ARBA" id="ARBA00004328"/>
    </source>
</evidence>
<organism evidence="4 5">
    <name type="scientific">Nitrobacter winogradskyi (strain ATCC 25391 / DSM 10237 / CIP 104748 / NCIMB 11846 / Nb-255)</name>
    <dbReference type="NCBI Taxonomy" id="323098"/>
    <lineage>
        <taxon>Bacteria</taxon>
        <taxon>Pseudomonadati</taxon>
        <taxon>Pseudomonadota</taxon>
        <taxon>Alphaproteobacteria</taxon>
        <taxon>Hyphomicrobiales</taxon>
        <taxon>Nitrobacteraceae</taxon>
        <taxon>Nitrobacter</taxon>
    </lineage>
</organism>
<name>Q3SS55_NITWN</name>
<accession>Q3SS55</accession>
<protein>
    <submittedName>
        <fullName evidence="4">Phage major capsid protein, HK97</fullName>
    </submittedName>
</protein>
<dbReference type="HOGENOM" id="CLU_041417_0_0_5"/>
<gene>
    <name evidence="3" type="ordered locus">Nwi_1482</name>
    <name evidence="4" type="ordered locus">Nwi_1625</name>
</gene>
<dbReference type="Proteomes" id="UP000002531">
    <property type="component" value="Chromosome"/>
</dbReference>
<dbReference type="eggNOG" id="COG4653">
    <property type="taxonomic scope" value="Bacteria"/>
</dbReference>
<dbReference type="EMBL" id="CP000115">
    <property type="protein sequence ID" value="ABA04743.1"/>
    <property type="molecule type" value="Genomic_DNA"/>
</dbReference>
<dbReference type="InterPro" id="IPR024455">
    <property type="entry name" value="Phage_capsid"/>
</dbReference>
<dbReference type="AlphaFoldDB" id="Q3SS55"/>
<evidence type="ECO:0000313" key="4">
    <source>
        <dbReference type="EMBL" id="ABA04886.1"/>
    </source>
</evidence>
<reference evidence="4 5" key="2">
    <citation type="journal article" date="2006" name="Appl. Environ. Microbiol.">
        <title>Genome sequence of the chemolithoautotrophic nitrite-oxidizing bacterium Nitrobacter winogradskyi Nb-255.</title>
        <authorList>
            <person name="Starkenburg S.R."/>
            <person name="Chain P.S."/>
            <person name="Sayavedra-Soto L.A."/>
            <person name="Hauser L."/>
            <person name="Land M.L."/>
            <person name="Larimer F.W."/>
            <person name="Malfatti S.A."/>
            <person name="Klotz M.G."/>
            <person name="Bottomley P.J."/>
            <person name="Arp D.J."/>
            <person name="Hickey W.J."/>
        </authorList>
    </citation>
    <scope>NUCLEOTIDE SEQUENCE [LARGE SCALE GENOMIC DNA]</scope>
    <source>
        <strain evidence="5">ATCC 25391 / DSM 10237 / CIP 104748 / NCIMB 11846 / Nb-255</strain>
        <strain evidence="4">Nb-255</strain>
    </source>
</reference>
<dbReference type="RefSeq" id="WP_011314750.1">
    <property type="nucleotide sequence ID" value="NC_007406.1"/>
</dbReference>
<dbReference type="NCBIfam" id="TIGR01554">
    <property type="entry name" value="major_cap_HK97"/>
    <property type="match status" value="1"/>
</dbReference>
<reference evidence="4" key="1">
    <citation type="submission" date="2005-09" db="EMBL/GenBank/DDBJ databases">
        <authorList>
            <consortium name="US DOE Joint Genome Institute"/>
            <person name="Copeland A."/>
            <person name="Lucas S."/>
            <person name="Lapidus A."/>
            <person name="Barry K."/>
            <person name="Detter J.C."/>
            <person name="Glavina T."/>
            <person name="Hammon N."/>
            <person name="Israni S."/>
            <person name="Pitluck S."/>
            <person name="Chain P."/>
            <person name="Malfatti S."/>
            <person name="Shin M."/>
            <person name="Vergez L."/>
            <person name="Schmutz J."/>
            <person name="Larimer F."/>
            <person name="Land M."/>
            <person name="Hauser L."/>
            <person name="Kyripides N."/>
            <person name="Lykidis A."/>
            <person name="Richardson P."/>
        </authorList>
    </citation>
    <scope>NUCLEOTIDE SEQUENCE</scope>
    <source>
        <strain>Nb-255</strain>
    </source>
</reference>
<dbReference type="Pfam" id="PF05065">
    <property type="entry name" value="Phage_capsid"/>
    <property type="match status" value="1"/>
</dbReference>
<dbReference type="STRING" id="323098.Nwi_1482"/>
<evidence type="ECO:0000313" key="3">
    <source>
        <dbReference type="EMBL" id="ABA04743.1"/>
    </source>
</evidence>
<dbReference type="KEGG" id="nwi:Nwi_1482"/>
<dbReference type="SUPFAM" id="SSF56563">
    <property type="entry name" value="Major capsid protein gp5"/>
    <property type="match status" value="1"/>
</dbReference>
<dbReference type="KEGG" id="nwi:Nwi_1625"/>
<keyword evidence="5" id="KW-1185">Reference proteome</keyword>
<comment type="subcellular location">
    <subcellularLocation>
        <location evidence="1">Virion</location>
    </subcellularLocation>
</comment>
<evidence type="ECO:0000259" key="2">
    <source>
        <dbReference type="Pfam" id="PF05065"/>
    </source>
</evidence>
<dbReference type="EMBL" id="CP000115">
    <property type="protein sequence ID" value="ABA04886.1"/>
    <property type="molecule type" value="Genomic_DNA"/>
</dbReference>
<dbReference type="Gene3D" id="3.30.2320.10">
    <property type="entry name" value="hypothetical protein PF0899 domain"/>
    <property type="match status" value="1"/>
</dbReference>
<proteinExistence type="predicted"/>
<sequence>MGKHFSDLEFKDTDDADPVDLVTKAVNDLTTNVDARLKDIETKADTTKLVDRMDKLEAKINRPGSGDHKDPDAALEIKAFGAYVRSGITPPDPLELKTLIVSSDPQGGYLAPTEMATEFIRDLVQYSPIRGLASVRSTSAPAVSYPKRIGRTNAQWRGETQAQTTGEPTFGQLEIPVREINTYVDISNQLLADSAGAAESEVRMALAEDFGLKEGLSFLKGTGPLQPEGLLINADISIVATGNASTLGSGPADMLIDTFYSLPAAYRNAGTWLMNSTTLAAIRKLKDGTTGTYLWSPGFQGQADTILGRPVIDCPDMDDVGSGTTPIAFGDIAATYRILDRIGLSILANPYLLATTGTTRIHATRRVGGAVVQPAAMKKIVCKTS</sequence>
<evidence type="ECO:0000313" key="5">
    <source>
        <dbReference type="Proteomes" id="UP000002531"/>
    </source>
</evidence>
<feature type="domain" description="Phage capsid-like C-terminal" evidence="2">
    <location>
        <begin position="107"/>
        <end position="381"/>
    </location>
</feature>